<name>A0A060AGR6_9CAUD</name>
<dbReference type="Pfam" id="PF18352">
    <property type="entry name" value="Gp138_N"/>
    <property type="match status" value="1"/>
</dbReference>
<gene>
    <name evidence="2" type="ORF">CR8_024</name>
</gene>
<protein>
    <recommendedName>
        <fullName evidence="1">Phage protein Gp138 N-terminal domain-containing protein</fullName>
    </recommendedName>
</protein>
<organism evidence="2 3">
    <name type="scientific">Cronobacter phage CR8</name>
    <dbReference type="NCBI Taxonomy" id="1327934"/>
    <lineage>
        <taxon>Viruses</taxon>
        <taxon>Duplodnaviria</taxon>
        <taxon>Heunggongvirae</taxon>
        <taxon>Uroviricota</taxon>
        <taxon>Caudoviricetes</taxon>
        <taxon>Vequintavirinae</taxon>
        <taxon>Certrevirus</taxon>
        <taxon>Certrevirus CR8</taxon>
    </lineage>
</organism>
<dbReference type="Pfam" id="PF18946">
    <property type="entry name" value="Apex"/>
    <property type="match status" value="1"/>
</dbReference>
<evidence type="ECO:0000313" key="2">
    <source>
        <dbReference type="EMBL" id="AIA64554.1"/>
    </source>
</evidence>
<proteinExistence type="predicted"/>
<accession>A0A060AGR6</accession>
<evidence type="ECO:0000313" key="3">
    <source>
        <dbReference type="Proteomes" id="UP000026984"/>
    </source>
</evidence>
<dbReference type="Proteomes" id="UP000026984">
    <property type="component" value="Segment"/>
</dbReference>
<dbReference type="InterPro" id="IPR041599">
    <property type="entry name" value="Gp138_N"/>
</dbReference>
<dbReference type="InterPro" id="IPR037026">
    <property type="entry name" value="Vgr_OB-fold_dom_sf"/>
</dbReference>
<feature type="domain" description="Phage protein Gp138 N-terminal" evidence="1">
    <location>
        <begin position="29"/>
        <end position="96"/>
    </location>
</feature>
<dbReference type="InterPro" id="IPR044033">
    <property type="entry name" value="GpV-like_apex"/>
</dbReference>
<dbReference type="GeneID" id="19686775"/>
<keyword evidence="3" id="KW-1185">Reference proteome</keyword>
<evidence type="ECO:0000259" key="1">
    <source>
        <dbReference type="Pfam" id="PF18352"/>
    </source>
</evidence>
<dbReference type="KEGG" id="vg:19686775"/>
<dbReference type="Gene3D" id="2.40.50.230">
    <property type="entry name" value="Gp5 N-terminal domain"/>
    <property type="match status" value="1"/>
</dbReference>
<reference evidence="2 3" key="1">
    <citation type="submission" date="2013-04" db="EMBL/GenBank/DDBJ databases">
        <title>Complete Genome Sequence of Cronobacter sakazakii Bacteriophage CR8.</title>
        <authorList>
            <person name="Kim Y."/>
            <person name="Shin H."/>
            <person name="Ryu S."/>
        </authorList>
    </citation>
    <scope>NUCLEOTIDE SEQUENCE [LARGE SCALE GENOMIC DNA]</scope>
</reference>
<dbReference type="RefSeq" id="YP_009042261.1">
    <property type="nucleotide sequence ID" value="NC_024354.1"/>
</dbReference>
<sequence>MAYADRYDAAFGIYISRFLRNNVHTNIRGKVVGVNYSGPSVDVQPMAYTEFPSGTTDRYPVIYDVPVLLPSGAGGKARLTMPIKPGDVVGLSFSERNEGDNNDQNTHQLFAGWAVTQIFTDGNSKAIHPDNVVLENDKAIITLKPNGDTSLQNPKVTVEALADGNVKISNGTGEFTMSPSGEIKGGNKGGSFTLQSSGQLMCNGARITTSGRIITANGVDMDDFYQKYMSHTHGGVDRGGDNTNPPN</sequence>
<dbReference type="EMBL" id="KC954774">
    <property type="protein sequence ID" value="AIA64554.1"/>
    <property type="molecule type" value="Genomic_DNA"/>
</dbReference>